<accession>A0AAD4QCN1</accession>
<evidence type="ECO:0000256" key="1">
    <source>
        <dbReference type="SAM" id="MobiDB-lite"/>
    </source>
</evidence>
<reference evidence="3" key="1">
    <citation type="submission" date="2022-01" db="EMBL/GenBank/DDBJ databases">
        <title>Comparative genomics reveals a dynamic genome evolution in the ectomycorrhizal milk-cap (Lactarius) mushrooms.</title>
        <authorList>
            <consortium name="DOE Joint Genome Institute"/>
            <person name="Lebreton A."/>
            <person name="Tang N."/>
            <person name="Kuo A."/>
            <person name="LaButti K."/>
            <person name="Drula E."/>
            <person name="Barry K."/>
            <person name="Clum A."/>
            <person name="Lipzen A."/>
            <person name="Mousain D."/>
            <person name="Ng V."/>
            <person name="Wang R."/>
            <person name="Wang X."/>
            <person name="Dai Y."/>
            <person name="Henrissat B."/>
            <person name="Grigoriev I.V."/>
            <person name="Guerin-Laguette A."/>
            <person name="Yu F."/>
            <person name="Martin F.M."/>
        </authorList>
    </citation>
    <scope>NUCLEOTIDE SEQUENCE</scope>
    <source>
        <strain evidence="3">QP</strain>
    </source>
</reference>
<dbReference type="Proteomes" id="UP001201163">
    <property type="component" value="Unassembled WGS sequence"/>
</dbReference>
<keyword evidence="4" id="KW-1185">Reference proteome</keyword>
<evidence type="ECO:0000256" key="2">
    <source>
        <dbReference type="SAM" id="SignalP"/>
    </source>
</evidence>
<evidence type="ECO:0000313" key="3">
    <source>
        <dbReference type="EMBL" id="KAH8989450.1"/>
    </source>
</evidence>
<comment type="caution">
    <text evidence="3">The sequence shown here is derived from an EMBL/GenBank/DDBJ whole genome shotgun (WGS) entry which is preliminary data.</text>
</comment>
<dbReference type="AlphaFoldDB" id="A0AAD4QCN1"/>
<proteinExistence type="predicted"/>
<name>A0AAD4QCN1_9AGAM</name>
<feature type="chain" id="PRO_5042059676" evidence="2">
    <location>
        <begin position="25"/>
        <end position="224"/>
    </location>
</feature>
<organism evidence="3 4">
    <name type="scientific">Lactarius akahatsu</name>
    <dbReference type="NCBI Taxonomy" id="416441"/>
    <lineage>
        <taxon>Eukaryota</taxon>
        <taxon>Fungi</taxon>
        <taxon>Dikarya</taxon>
        <taxon>Basidiomycota</taxon>
        <taxon>Agaricomycotina</taxon>
        <taxon>Agaricomycetes</taxon>
        <taxon>Russulales</taxon>
        <taxon>Russulaceae</taxon>
        <taxon>Lactarius</taxon>
    </lineage>
</organism>
<feature type="region of interest" description="Disordered" evidence="1">
    <location>
        <begin position="37"/>
        <end position="70"/>
    </location>
</feature>
<protein>
    <submittedName>
        <fullName evidence="3">Uncharacterized protein</fullName>
    </submittedName>
</protein>
<dbReference type="EMBL" id="JAKELL010000037">
    <property type="protein sequence ID" value="KAH8989450.1"/>
    <property type="molecule type" value="Genomic_DNA"/>
</dbReference>
<gene>
    <name evidence="3" type="ORF">EDB92DRAFT_1947404</name>
</gene>
<evidence type="ECO:0000313" key="4">
    <source>
        <dbReference type="Proteomes" id="UP001201163"/>
    </source>
</evidence>
<sequence>MQRFVFLFLAASVVLLATVVPVEAAFLGKRETNSQRFARGLPPLPPVRRSPTESAMRRQVSPPPVSSTTGRLEVRQADGGAVLGYVANDPSRGPVGLNLNTDLNPAYTDLDVTFSGSDLLSQDPAFETPYYIGGLGKNALSPQNTNTIKFINVHAGPYAAIWSLDTTSGALNATWTNPDGTEVKPTLIYDAGSNVLSFTANPLALYNLQLQIPVTISLVKDTSP</sequence>
<feature type="signal peptide" evidence="2">
    <location>
        <begin position="1"/>
        <end position="24"/>
    </location>
</feature>
<keyword evidence="2" id="KW-0732">Signal</keyword>